<feature type="compositionally biased region" description="Polar residues" evidence="5">
    <location>
        <begin position="669"/>
        <end position="683"/>
    </location>
</feature>
<organism evidence="9">
    <name type="scientific">Caenorhabditis brenneri</name>
    <name type="common">Nematode worm</name>
    <dbReference type="NCBI Taxonomy" id="135651"/>
    <lineage>
        <taxon>Eukaryota</taxon>
        <taxon>Metazoa</taxon>
        <taxon>Ecdysozoa</taxon>
        <taxon>Nematoda</taxon>
        <taxon>Chromadorea</taxon>
        <taxon>Rhabditida</taxon>
        <taxon>Rhabditina</taxon>
        <taxon>Rhabditomorpha</taxon>
        <taxon>Rhabditoidea</taxon>
        <taxon>Rhabditidae</taxon>
        <taxon>Peloderinae</taxon>
        <taxon>Caenorhabditis</taxon>
    </lineage>
</organism>
<evidence type="ECO:0000256" key="4">
    <source>
        <dbReference type="PROSITE-ProRule" id="PRU00146"/>
    </source>
</evidence>
<dbReference type="PROSITE" id="PS50016">
    <property type="entry name" value="ZF_PHD_2"/>
    <property type="match status" value="1"/>
</dbReference>
<dbReference type="PANTHER" id="PTHR46309:SF1">
    <property type="entry name" value="PHD FINGER PROTEIN 12"/>
    <property type="match status" value="1"/>
</dbReference>
<reference evidence="9" key="1">
    <citation type="submission" date="2011-07" db="EMBL/GenBank/DDBJ databases">
        <authorList>
            <consortium name="Caenorhabditis brenneri Sequencing and Analysis Consortium"/>
            <person name="Wilson R.K."/>
        </authorList>
    </citation>
    <scope>NUCLEOTIDE SEQUENCE [LARGE SCALE GENOMIC DNA]</scope>
    <source>
        <strain evidence="9">PB2801</strain>
    </source>
</reference>
<dbReference type="Pfam" id="PF00628">
    <property type="entry name" value="PHD"/>
    <property type="match status" value="2"/>
</dbReference>
<dbReference type="CDD" id="cd15534">
    <property type="entry name" value="PHD2_PHF12_Rco1"/>
    <property type="match status" value="1"/>
</dbReference>
<dbReference type="STRING" id="135651.G0ML20"/>
<dbReference type="FunCoup" id="G0ML20">
    <property type="interactions" value="1637"/>
</dbReference>
<dbReference type="EMBL" id="GL379799">
    <property type="protein sequence ID" value="EGT34833.1"/>
    <property type="molecule type" value="Genomic_DNA"/>
</dbReference>
<keyword evidence="1" id="KW-0479">Metal-binding</keyword>
<sequence>MQKREKEKKKIRYDPNDGLLPEIRKRCGYMDHREEEVLVPRGSTKKKKFIEEEWKWPEAQICGICAVGGDILCCETCPASFHLSCIGFEASDFPDDNFFCNRCKNIPKGVQLSPPNKSVSTVCPQSRIENENERNLKAIEFHYNRLRQEEANRNFENGNFGPMNTNEIVANVFPDMNAVKALAMANPMDYTLPADLLAEREFEPNDSMEEKRPHIVGEECVECGLKDDWTPMLSCDYCEFIYHQKCVTPPMITIPRMSYWRCPRHTESLIDILFQGEEISKEEKKRLFHKYDHIDDSFETFELFCKSTEELRIEAKIEEYPFKKDIYYEPQEDSRITLISSVLSQKKLNSRKGGRGKKKNEMRLFDNVYSIVGTSDQSTSKASKCRQKTPEPIFSERKNRNLDKLDQKRSQKFTEEDLIMSIAPFDEKRRVERSALKQGGTECEATTNIMNRHAAMVAKSKTLLENFSEKELTRLLKNGLDPLETFRGSGVQSISAPQEKSYRKKMKVDTELLIQQLALGSDHADRRFNSFNTEAFFRRCAPPTSAQDTLNQRTLRESVMSSQKEAYEGSRVYKYHPIPENLEHFILLGYTTHFESAKERDEYFVSSMTPWSKEPIAALTAKWAEENRAFLVRPEAATDSVPGTSNAGQMIGTAEELARPDSESKNSDEQSTSEKYQTATSPGTIGDEIKKEEEDEEREGNMNIVLTYPREGSFSPSERDRQESPIYHPPDSPATLIEKLSALNFEGLKMKEEYEKAESVYEVEGYFGELDDIHPHGFRRIKSESDIVDRPYWPAVHMHLQNLILRTTQHEAEHNYSHVYIPPSPSNVEPLEFSIPSPSDYQDFKFDDDDVESYYSAEFAYPYSPPDASYDNFAEPARKRGRPIGSKNRKEGEAPPKRKRNSVSSNTSSRGGRGRGGRPRGSRARGGMRSVGSSIDGEGPSRRQSQTFSSDAPESPEPADGPITDKLRQEVAEAKMKYTKMLVKRIAEQNQQAYFDNRDDFLFKWTDEQRREHREVYIAERMRSLIPYDQRYFLPNQRVLAKLEINSRYLPIAIQRCLTKFGTAQDCHVRLNHYTTDFCPILSEYHCDIVRDYYTDTFFLSTLATEVVVVNGIVIRRPRLTEREAAERLQAKVSSTKKDSNLKCQCQVESDQLIAHQESCGKSIESGIVKLGDGAKIQIGCATFTFKRV</sequence>
<feature type="region of interest" description="Disordered" evidence="5">
    <location>
        <begin position="866"/>
        <end position="965"/>
    </location>
</feature>
<feature type="region of interest" description="Disordered" evidence="5">
    <location>
        <begin position="655"/>
        <end position="733"/>
    </location>
</feature>
<keyword evidence="3" id="KW-0862">Zinc</keyword>
<dbReference type="InterPro" id="IPR019786">
    <property type="entry name" value="Zinc_finger_PHD-type_CS"/>
</dbReference>
<feature type="domain" description="PHD-type" evidence="7">
    <location>
        <begin position="59"/>
        <end position="106"/>
    </location>
</feature>
<dbReference type="SUPFAM" id="SSF57903">
    <property type="entry name" value="FYVE/PHD zinc finger"/>
    <property type="match status" value="2"/>
</dbReference>
<feature type="compositionally biased region" description="Basic residues" evidence="5">
    <location>
        <begin position="912"/>
        <end position="923"/>
    </location>
</feature>
<dbReference type="InterPro" id="IPR001965">
    <property type="entry name" value="Znf_PHD"/>
</dbReference>
<dbReference type="InterPro" id="IPR013083">
    <property type="entry name" value="Znf_RING/FYVE/PHD"/>
</dbReference>
<dbReference type="InParanoid" id="G0ML20"/>
<evidence type="ECO:0000256" key="1">
    <source>
        <dbReference type="ARBA" id="ARBA00022723"/>
    </source>
</evidence>
<dbReference type="InterPro" id="IPR000253">
    <property type="entry name" value="FHA_dom"/>
</dbReference>
<dbReference type="InterPro" id="IPR019787">
    <property type="entry name" value="Znf_PHD-finger"/>
</dbReference>
<dbReference type="GO" id="GO:0070822">
    <property type="term" value="C:Sin3-type complex"/>
    <property type="evidence" value="ECO:0007669"/>
    <property type="project" value="TreeGrafter"/>
</dbReference>
<accession>G0ML20</accession>
<dbReference type="GO" id="GO:0008270">
    <property type="term" value="F:zinc ion binding"/>
    <property type="evidence" value="ECO:0007669"/>
    <property type="project" value="UniProtKB-KW"/>
</dbReference>
<evidence type="ECO:0000256" key="5">
    <source>
        <dbReference type="SAM" id="MobiDB-lite"/>
    </source>
</evidence>
<evidence type="ECO:0000313" key="9">
    <source>
        <dbReference type="Proteomes" id="UP000008068"/>
    </source>
</evidence>
<dbReference type="eggNOG" id="KOG4299">
    <property type="taxonomic scope" value="Eukaryota"/>
</dbReference>
<evidence type="ECO:0000313" key="8">
    <source>
        <dbReference type="EMBL" id="EGT34833.1"/>
    </source>
</evidence>
<dbReference type="GO" id="GO:0003714">
    <property type="term" value="F:transcription corepressor activity"/>
    <property type="evidence" value="ECO:0007669"/>
    <property type="project" value="InterPro"/>
</dbReference>
<keyword evidence="2 4" id="KW-0863">Zinc-finger</keyword>
<proteinExistence type="predicted"/>
<dbReference type="OMA" id="PIAIQRC"/>
<evidence type="ECO:0000259" key="6">
    <source>
        <dbReference type="PROSITE" id="PS50006"/>
    </source>
</evidence>
<dbReference type="Gene3D" id="3.30.40.10">
    <property type="entry name" value="Zinc/RING finger domain, C3HC4 (zinc finger)"/>
    <property type="match status" value="1"/>
</dbReference>
<dbReference type="Gene3D" id="2.30.30.1150">
    <property type="match status" value="1"/>
</dbReference>
<feature type="compositionally biased region" description="Polar residues" evidence="5">
    <location>
        <begin position="942"/>
        <end position="952"/>
    </location>
</feature>
<feature type="compositionally biased region" description="Basic and acidic residues" evidence="5">
    <location>
        <begin position="656"/>
        <end position="668"/>
    </location>
</feature>
<dbReference type="HOGENOM" id="CLU_276615_0_0_1"/>
<feature type="domain" description="FHA" evidence="6">
    <location>
        <begin position="1059"/>
        <end position="1115"/>
    </location>
</feature>
<dbReference type="PANTHER" id="PTHR46309">
    <property type="entry name" value="PHD FINGER PROTEIN 12"/>
    <property type="match status" value="1"/>
</dbReference>
<dbReference type="SMART" id="SM00249">
    <property type="entry name" value="PHD"/>
    <property type="match status" value="2"/>
</dbReference>
<dbReference type="GO" id="GO:0000122">
    <property type="term" value="P:negative regulation of transcription by RNA polymerase II"/>
    <property type="evidence" value="ECO:0007669"/>
    <property type="project" value="TreeGrafter"/>
</dbReference>
<keyword evidence="9" id="KW-1185">Reference proteome</keyword>
<dbReference type="OrthoDB" id="1919692at2759"/>
<dbReference type="CDD" id="cd15567">
    <property type="entry name" value="PHD4_NSD"/>
    <property type="match status" value="1"/>
</dbReference>
<dbReference type="InterPro" id="IPR011011">
    <property type="entry name" value="Znf_FYVE_PHD"/>
</dbReference>
<evidence type="ECO:0000256" key="2">
    <source>
        <dbReference type="ARBA" id="ARBA00022771"/>
    </source>
</evidence>
<gene>
    <name evidence="8" type="primary">Cbn-athp-1</name>
    <name evidence="8" type="ORF">CAEBREN_14769</name>
</gene>
<dbReference type="PROSITE" id="PS01359">
    <property type="entry name" value="ZF_PHD_1"/>
    <property type="match status" value="1"/>
</dbReference>
<feature type="compositionally biased region" description="Low complexity" evidence="5">
    <location>
        <begin position="925"/>
        <end position="934"/>
    </location>
</feature>
<name>G0ML20_CAEBE</name>
<protein>
    <submittedName>
        <fullName evidence="8">CBN-ATHP-1 protein</fullName>
    </submittedName>
</protein>
<dbReference type="PROSITE" id="PS50006">
    <property type="entry name" value="FHA_DOMAIN"/>
    <property type="match status" value="1"/>
</dbReference>
<evidence type="ECO:0000256" key="3">
    <source>
        <dbReference type="ARBA" id="ARBA00022833"/>
    </source>
</evidence>
<evidence type="ECO:0000259" key="7">
    <source>
        <dbReference type="PROSITE" id="PS50016"/>
    </source>
</evidence>
<dbReference type="InterPro" id="IPR042163">
    <property type="entry name" value="PHF12"/>
</dbReference>
<dbReference type="Proteomes" id="UP000008068">
    <property type="component" value="Unassembled WGS sequence"/>
</dbReference>
<dbReference type="AlphaFoldDB" id="G0ML20"/>